<feature type="compositionally biased region" description="Basic and acidic residues" evidence="1">
    <location>
        <begin position="255"/>
        <end position="266"/>
    </location>
</feature>
<proteinExistence type="evidence at transcript level"/>
<feature type="domain" description="START" evidence="2">
    <location>
        <begin position="70"/>
        <end position="227"/>
    </location>
</feature>
<accession>S6BNE2</accession>
<dbReference type="GO" id="GO:0005737">
    <property type="term" value="C:cytoplasm"/>
    <property type="evidence" value="ECO:0007669"/>
    <property type="project" value="UniProtKB-ARBA"/>
</dbReference>
<dbReference type="Pfam" id="PF01852">
    <property type="entry name" value="START"/>
    <property type="match status" value="1"/>
</dbReference>
<evidence type="ECO:0000256" key="1">
    <source>
        <dbReference type="SAM" id="MobiDB-lite"/>
    </source>
</evidence>
<dbReference type="VEuPathDB" id="PiroplasmaDB:BBOV_II003610"/>
<organism evidence="3">
    <name type="scientific">Babesia bovis</name>
    <dbReference type="NCBI Taxonomy" id="5865"/>
    <lineage>
        <taxon>Eukaryota</taxon>
        <taxon>Sar</taxon>
        <taxon>Alveolata</taxon>
        <taxon>Apicomplexa</taxon>
        <taxon>Aconoidasida</taxon>
        <taxon>Piroplasmida</taxon>
        <taxon>Babesiidae</taxon>
        <taxon>Babesia</taxon>
    </lineage>
</organism>
<protein>
    <recommendedName>
        <fullName evidence="2">START domain-containing protein</fullName>
    </recommendedName>
</protein>
<dbReference type="InterPro" id="IPR002913">
    <property type="entry name" value="START_lipid-bd_dom"/>
</dbReference>
<dbReference type="PROSITE" id="PS50848">
    <property type="entry name" value="START"/>
    <property type="match status" value="1"/>
</dbReference>
<dbReference type="Gene3D" id="3.30.530.20">
    <property type="match status" value="1"/>
</dbReference>
<dbReference type="CDD" id="cd08870">
    <property type="entry name" value="START_STARD2_7-like"/>
    <property type="match status" value="1"/>
</dbReference>
<evidence type="ECO:0000313" key="3">
    <source>
        <dbReference type="EMBL" id="BAN65637.1"/>
    </source>
</evidence>
<dbReference type="PANTHER" id="PTHR19308:SF14">
    <property type="entry name" value="START DOMAIN-CONTAINING PROTEIN"/>
    <property type="match status" value="1"/>
</dbReference>
<dbReference type="GO" id="GO:0008289">
    <property type="term" value="F:lipid binding"/>
    <property type="evidence" value="ECO:0007669"/>
    <property type="project" value="InterPro"/>
</dbReference>
<feature type="region of interest" description="Disordered" evidence="1">
    <location>
        <begin position="245"/>
        <end position="266"/>
    </location>
</feature>
<dbReference type="SUPFAM" id="SSF55961">
    <property type="entry name" value="Bet v1-like"/>
    <property type="match status" value="1"/>
</dbReference>
<reference evidence="3" key="1">
    <citation type="journal article" date="2014" name="BMC Genomics">
        <title>The Babesia bovis gene and promoter model: an update from full-length EST analysis.</title>
        <authorList>
            <person name="Yamagishi J."/>
            <person name="Wakaguri H."/>
            <person name="Yokoyama N."/>
            <person name="Yamashita R."/>
            <person name="Suzuki Y."/>
            <person name="Xuan X."/>
            <person name="Igarashi I."/>
        </authorList>
    </citation>
    <scope>NUCLEOTIDE SEQUENCE</scope>
    <source>
        <strain evidence="3">Texas</strain>
    </source>
</reference>
<sequence length="266" mass="30445">MSRVFIDGGAINGDPLEVEPFPPDLVDLVQQFKSGGNFTAWKWVRDYKLHPNTLKLYSKPHVDSTLKNFLVHGEVDVTKEKMIELIVQMTQRSKWDETYVEHQILHKSTKGTDIMFSVSKYPFPLAKRTYVIKRSLYGSMDDVVVLVSKVIPYEYTTKYKWSTKVDDFESILMVRNHKPGEEACEMLATYFENPKVILPNMYLNQIIETLVPRILEKLVIASKKFGTDQSPIYCRGLYLTPLDSTGQSTGGAPQHSDDSHKDTNES</sequence>
<name>S6BNE2_BABBO</name>
<dbReference type="InterPro" id="IPR023393">
    <property type="entry name" value="START-like_dom_sf"/>
</dbReference>
<dbReference type="PANTHER" id="PTHR19308">
    <property type="entry name" value="PHOSPHATIDYLCHOLINE TRANSFER PROTEIN"/>
    <property type="match status" value="1"/>
</dbReference>
<dbReference type="EMBL" id="AK441843">
    <property type="protein sequence ID" value="BAN65637.1"/>
    <property type="molecule type" value="mRNA"/>
</dbReference>
<gene>
    <name evidence="3" type="primary">BBOV_II003610</name>
</gene>
<evidence type="ECO:0000259" key="2">
    <source>
        <dbReference type="PROSITE" id="PS50848"/>
    </source>
</evidence>
<dbReference type="InterPro" id="IPR051213">
    <property type="entry name" value="START_lipid_transfer"/>
</dbReference>
<dbReference type="AlphaFoldDB" id="S6BNE2"/>